<dbReference type="Gene3D" id="3.40.50.12780">
    <property type="entry name" value="N-terminal domain of ligase-like"/>
    <property type="match status" value="1"/>
</dbReference>
<dbReference type="SUPFAM" id="SSF52777">
    <property type="entry name" value="CoA-dependent acyltransferases"/>
    <property type="match status" value="1"/>
</dbReference>
<protein>
    <recommendedName>
        <fullName evidence="4">Carrier domain-containing protein</fullName>
    </recommendedName>
</protein>
<dbReference type="OrthoDB" id="329835at2759"/>
<dbReference type="SUPFAM" id="SSF56801">
    <property type="entry name" value="Acetyl-CoA synthetase-like"/>
    <property type="match status" value="1"/>
</dbReference>
<dbReference type="GO" id="GO:0044550">
    <property type="term" value="P:secondary metabolite biosynthetic process"/>
    <property type="evidence" value="ECO:0007669"/>
    <property type="project" value="TreeGrafter"/>
</dbReference>
<dbReference type="CDD" id="cd05930">
    <property type="entry name" value="A_NRPS"/>
    <property type="match status" value="1"/>
</dbReference>
<keyword evidence="1" id="KW-0596">Phosphopantetheine</keyword>
<dbReference type="InterPro" id="IPR020459">
    <property type="entry name" value="AMP-binding"/>
</dbReference>
<dbReference type="PANTHER" id="PTHR45527:SF1">
    <property type="entry name" value="FATTY ACID SYNTHASE"/>
    <property type="match status" value="1"/>
</dbReference>
<dbReference type="InterPro" id="IPR036736">
    <property type="entry name" value="ACP-like_sf"/>
</dbReference>
<dbReference type="Gene3D" id="3.30.559.10">
    <property type="entry name" value="Chloramphenicol acetyltransferase-like domain"/>
    <property type="match status" value="1"/>
</dbReference>
<feature type="domain" description="Carrier" evidence="4">
    <location>
        <begin position="429"/>
        <end position="503"/>
    </location>
</feature>
<dbReference type="InterPro" id="IPR020845">
    <property type="entry name" value="AMP-binding_CS"/>
</dbReference>
<dbReference type="SUPFAM" id="SSF47336">
    <property type="entry name" value="ACP-like"/>
    <property type="match status" value="1"/>
</dbReference>
<dbReference type="GO" id="GO:0016874">
    <property type="term" value="F:ligase activity"/>
    <property type="evidence" value="ECO:0007669"/>
    <property type="project" value="UniProtKB-KW"/>
</dbReference>
<dbReference type="InterPro" id="IPR010071">
    <property type="entry name" value="AA_adenyl_dom"/>
</dbReference>
<keyword evidence="6" id="KW-1185">Reference proteome</keyword>
<dbReference type="GO" id="GO:0005737">
    <property type="term" value="C:cytoplasm"/>
    <property type="evidence" value="ECO:0007669"/>
    <property type="project" value="TreeGrafter"/>
</dbReference>
<dbReference type="InterPro" id="IPR025110">
    <property type="entry name" value="AMP-bd_C"/>
</dbReference>
<dbReference type="InterPro" id="IPR023213">
    <property type="entry name" value="CAT-like_dom_sf"/>
</dbReference>
<dbReference type="Proteomes" id="UP000749646">
    <property type="component" value="Unassembled WGS sequence"/>
</dbReference>
<dbReference type="EMBL" id="JAAAHW010010972">
    <property type="protein sequence ID" value="KAF9921751.1"/>
    <property type="molecule type" value="Genomic_DNA"/>
</dbReference>
<dbReference type="InterPro" id="IPR045851">
    <property type="entry name" value="AMP-bd_C_sf"/>
</dbReference>
<evidence type="ECO:0000313" key="5">
    <source>
        <dbReference type="EMBL" id="KAF9921751.1"/>
    </source>
</evidence>
<dbReference type="PROSITE" id="PS50075">
    <property type="entry name" value="CARRIER"/>
    <property type="match status" value="1"/>
</dbReference>
<dbReference type="Pfam" id="PF00501">
    <property type="entry name" value="AMP-binding"/>
    <property type="match status" value="1"/>
</dbReference>
<dbReference type="FunFam" id="3.30.300.30:FF:000010">
    <property type="entry name" value="Enterobactin synthetase component F"/>
    <property type="match status" value="1"/>
</dbReference>
<dbReference type="InterPro" id="IPR042099">
    <property type="entry name" value="ANL_N_sf"/>
</dbReference>
<evidence type="ECO:0000256" key="3">
    <source>
        <dbReference type="ARBA" id="ARBA00022598"/>
    </source>
</evidence>
<dbReference type="Gene3D" id="1.10.1200.10">
    <property type="entry name" value="ACP-like"/>
    <property type="match status" value="1"/>
</dbReference>
<gene>
    <name evidence="5" type="ORF">BGZ65_010103</name>
</gene>
<dbReference type="NCBIfam" id="TIGR01733">
    <property type="entry name" value="AA-adenyl-dom"/>
    <property type="match status" value="1"/>
</dbReference>
<evidence type="ECO:0000259" key="4">
    <source>
        <dbReference type="PROSITE" id="PS50075"/>
    </source>
</evidence>
<keyword evidence="3" id="KW-0436">Ligase</keyword>
<dbReference type="FunFam" id="2.30.38.10:FF:000001">
    <property type="entry name" value="Non-ribosomal peptide synthetase PvdI"/>
    <property type="match status" value="1"/>
</dbReference>
<dbReference type="Gene3D" id="3.30.300.30">
    <property type="match status" value="1"/>
</dbReference>
<dbReference type="PRINTS" id="PR00154">
    <property type="entry name" value="AMPBINDING"/>
</dbReference>
<reference evidence="5" key="1">
    <citation type="journal article" date="2020" name="Fungal Divers.">
        <title>Resolving the Mortierellaceae phylogeny through synthesis of multi-gene phylogenetics and phylogenomics.</title>
        <authorList>
            <person name="Vandepol N."/>
            <person name="Liber J."/>
            <person name="Desiro A."/>
            <person name="Na H."/>
            <person name="Kennedy M."/>
            <person name="Barry K."/>
            <person name="Grigoriev I.V."/>
            <person name="Miller A.N."/>
            <person name="O'Donnell K."/>
            <person name="Stajich J.E."/>
            <person name="Bonito G."/>
        </authorList>
    </citation>
    <scope>NUCLEOTIDE SEQUENCE</scope>
    <source>
        <strain evidence="5">MES-2147</strain>
    </source>
</reference>
<dbReference type="GO" id="GO:0031177">
    <property type="term" value="F:phosphopantetheine binding"/>
    <property type="evidence" value="ECO:0007669"/>
    <property type="project" value="TreeGrafter"/>
</dbReference>
<sequence>RLISILEDARPSIALVDNVGLAILKEAKMNQPSQKEHGDGALIVMIDINEQRLLPRTNPEVDGLTSRHLAYVIYTSGSTGKPKGVMVEHGGVVNLIMSRPDVYGFSASDRMVQFYSIAFDGCALIIFTTLCLGGSLHLLTDDIRSNPTQLWDYLQKRSITQAALPPAILQDCKNLQSLSTPLTLIVAGEALPLSLLCDLQALVPNGRIVNDYGPTEATVSSIAWKCPQNYDGDVVPIGRPIANKRIYILDNHGQPVPLGAKGELYIGGVGVARGYLNRPELTARAFLQDPFVDDQDARMYKAGDLARYLPDGTIVFLGRNDHQVKIRGFRIELGEIDAHLVDHTMVDKAVVVAMGEGSDKRLVAYVVAKPDDQLVQSLRTHLSSRLPDYMVPAAIVRLDALPLTSNGKLDRKALPAPDSSAFVHEEYEEPRGEIETRIAYFWAELLHLDRVSRNDNFFALGGHSLLAVRLMNRIAVLGVQPSLSSLFASPRLSSLAEYVSQQLLTGGVSLSMIKPIPRDGDLPLSFSQQRMWFLSQLEGVSQTYHMPLAVRFRGEINREAWQRALDTVFTRHEALRSVFVAVDGQPQVQILPAHSGIPIRWEDLRG</sequence>
<proteinExistence type="predicted"/>
<dbReference type="FunFam" id="1.10.1200.10:FF:000005">
    <property type="entry name" value="Nonribosomal peptide synthetase 1"/>
    <property type="match status" value="1"/>
</dbReference>
<dbReference type="PANTHER" id="PTHR45527">
    <property type="entry name" value="NONRIBOSOMAL PEPTIDE SYNTHETASE"/>
    <property type="match status" value="1"/>
</dbReference>
<dbReference type="InterPro" id="IPR000873">
    <property type="entry name" value="AMP-dep_synth/lig_dom"/>
</dbReference>
<dbReference type="InterPro" id="IPR009081">
    <property type="entry name" value="PP-bd_ACP"/>
</dbReference>
<evidence type="ECO:0000256" key="2">
    <source>
        <dbReference type="ARBA" id="ARBA00022553"/>
    </source>
</evidence>
<evidence type="ECO:0000313" key="6">
    <source>
        <dbReference type="Proteomes" id="UP000749646"/>
    </source>
</evidence>
<dbReference type="Pfam" id="PF00550">
    <property type="entry name" value="PP-binding"/>
    <property type="match status" value="1"/>
</dbReference>
<feature type="non-terminal residue" evidence="5">
    <location>
        <position position="606"/>
    </location>
</feature>
<name>A0A9P6IJA1_9FUNG</name>
<dbReference type="GO" id="GO:0043041">
    <property type="term" value="P:amino acid activation for nonribosomal peptide biosynthetic process"/>
    <property type="evidence" value="ECO:0007669"/>
    <property type="project" value="TreeGrafter"/>
</dbReference>
<dbReference type="Pfam" id="PF00668">
    <property type="entry name" value="Condensation"/>
    <property type="match status" value="1"/>
</dbReference>
<feature type="non-terminal residue" evidence="5">
    <location>
        <position position="1"/>
    </location>
</feature>
<organism evidence="5 6">
    <name type="scientific">Modicella reniformis</name>
    <dbReference type="NCBI Taxonomy" id="1440133"/>
    <lineage>
        <taxon>Eukaryota</taxon>
        <taxon>Fungi</taxon>
        <taxon>Fungi incertae sedis</taxon>
        <taxon>Mucoromycota</taxon>
        <taxon>Mortierellomycotina</taxon>
        <taxon>Mortierellomycetes</taxon>
        <taxon>Mortierellales</taxon>
        <taxon>Mortierellaceae</taxon>
        <taxon>Modicella</taxon>
    </lineage>
</organism>
<comment type="caution">
    <text evidence="5">The sequence shown here is derived from an EMBL/GenBank/DDBJ whole genome shotgun (WGS) entry which is preliminary data.</text>
</comment>
<dbReference type="PROSITE" id="PS00455">
    <property type="entry name" value="AMP_BINDING"/>
    <property type="match status" value="1"/>
</dbReference>
<dbReference type="AlphaFoldDB" id="A0A9P6IJA1"/>
<dbReference type="InterPro" id="IPR001242">
    <property type="entry name" value="Condensation_dom"/>
</dbReference>
<dbReference type="Pfam" id="PF13193">
    <property type="entry name" value="AMP-binding_C"/>
    <property type="match status" value="1"/>
</dbReference>
<keyword evidence="2" id="KW-0597">Phosphoprotein</keyword>
<evidence type="ECO:0000256" key="1">
    <source>
        <dbReference type="ARBA" id="ARBA00022450"/>
    </source>
</evidence>
<accession>A0A9P6IJA1</accession>